<keyword evidence="9" id="KW-1185">Reference proteome</keyword>
<dbReference type="SMART" id="SM00636">
    <property type="entry name" value="Glyco_18"/>
    <property type="match status" value="1"/>
</dbReference>
<dbReference type="EMBL" id="SUKA01000001">
    <property type="protein sequence ID" value="TJY68152.1"/>
    <property type="molecule type" value="Genomic_DNA"/>
</dbReference>
<evidence type="ECO:0000313" key="8">
    <source>
        <dbReference type="EMBL" id="TJY68152.1"/>
    </source>
</evidence>
<comment type="similarity">
    <text evidence="6">Belongs to the glycosyl hydrolase 18 family.</text>
</comment>
<dbReference type="InterPro" id="IPR001579">
    <property type="entry name" value="Glyco_hydro_18_chit_AS"/>
</dbReference>
<dbReference type="GO" id="GO:0005576">
    <property type="term" value="C:extracellular region"/>
    <property type="evidence" value="ECO:0007669"/>
    <property type="project" value="TreeGrafter"/>
</dbReference>
<dbReference type="RefSeq" id="WP_136819022.1">
    <property type="nucleotide sequence ID" value="NZ_BMJX01000001.1"/>
</dbReference>
<dbReference type="InterPro" id="IPR017853">
    <property type="entry name" value="GH"/>
</dbReference>
<evidence type="ECO:0000256" key="1">
    <source>
        <dbReference type="ARBA" id="ARBA00000822"/>
    </source>
</evidence>
<evidence type="ECO:0000256" key="2">
    <source>
        <dbReference type="ARBA" id="ARBA00012729"/>
    </source>
</evidence>
<dbReference type="Pfam" id="PF00704">
    <property type="entry name" value="Glyco_hydro_18"/>
    <property type="match status" value="1"/>
</dbReference>
<dbReference type="AlphaFoldDB" id="A0A4U0HC12"/>
<dbReference type="Gene3D" id="3.40.5.30">
    <property type="entry name" value="(Trans)glycosidases - domain 2"/>
    <property type="match status" value="1"/>
</dbReference>
<protein>
    <recommendedName>
        <fullName evidence="2">chitinase</fullName>
        <ecNumber evidence="2">3.2.1.14</ecNumber>
    </recommendedName>
</protein>
<dbReference type="PROSITE" id="PS51257">
    <property type="entry name" value="PROKAR_LIPOPROTEIN"/>
    <property type="match status" value="1"/>
</dbReference>
<dbReference type="GO" id="GO:0005975">
    <property type="term" value="P:carbohydrate metabolic process"/>
    <property type="evidence" value="ECO:0007669"/>
    <property type="project" value="InterPro"/>
</dbReference>
<comment type="catalytic activity">
    <reaction evidence="1">
        <text>Random endo-hydrolysis of N-acetyl-beta-D-glucosaminide (1-&gt;4)-beta-linkages in chitin and chitodextrins.</text>
        <dbReference type="EC" id="3.2.1.14"/>
    </reaction>
</comment>
<comment type="caution">
    <text evidence="8">The sequence shown here is derived from an EMBL/GenBank/DDBJ whole genome shotgun (WGS) entry which is preliminary data.</text>
</comment>
<name>A0A4U0HC12_9SPHI</name>
<dbReference type="InterPro" id="IPR011583">
    <property type="entry name" value="Chitinase_II/V-like_cat"/>
</dbReference>
<dbReference type="InterPro" id="IPR001223">
    <property type="entry name" value="Glyco_hydro18_cat"/>
</dbReference>
<proteinExistence type="inferred from homology"/>
<reference evidence="8 9" key="1">
    <citation type="submission" date="2019-04" db="EMBL/GenBank/DDBJ databases">
        <title>Sphingobacterium olei sp. nov., isolated from oil-contaminated soil.</title>
        <authorList>
            <person name="Liu B."/>
        </authorList>
    </citation>
    <scope>NUCLEOTIDE SEQUENCE [LARGE SCALE GENOMIC DNA]</scope>
    <source>
        <strain evidence="8 9">Y3L14</strain>
    </source>
</reference>
<evidence type="ECO:0000256" key="5">
    <source>
        <dbReference type="RuleBase" id="RU000489"/>
    </source>
</evidence>
<dbReference type="PROSITE" id="PS01095">
    <property type="entry name" value="GH18_1"/>
    <property type="match status" value="1"/>
</dbReference>
<keyword evidence="3 5" id="KW-0378">Hydrolase</keyword>
<accession>A0A4U0HC12</accession>
<evidence type="ECO:0000256" key="4">
    <source>
        <dbReference type="ARBA" id="ARBA00023295"/>
    </source>
</evidence>
<dbReference type="PANTHER" id="PTHR11177:SF317">
    <property type="entry name" value="CHITINASE 12-RELATED"/>
    <property type="match status" value="1"/>
</dbReference>
<sequence length="342" mass="38152">MKKQLIYMFAISATLLGSCQKEVVWVPDGYGAEEVKKPVEEYSADQSFKLVSYCYHNNAVANFDTTKLEYITHLHFAFLNPKEDGTLQTLTNHANFEALNSLAREKGVKTAISLSGSEVIYRTIAANEITRKLFVKNIVDFAVRYNLDGIDLDWEYPRANYGNDVTFELFMKELSLELHSWHKYLSMAVTAGLFAGPVKEGITQGAIDAVDFVNLMAYDGIGTDPLNPNHHSSYNMGERVLNIWLTEKNLPVAKAILGVPLYGKNVDNGSMTYTNILASGGNPALDEYKTSNDVIYYYNGINTIKAKVALAKQRGNGLMFWEFAQDARGENSLIKAAYEASK</sequence>
<gene>
    <name evidence="8" type="ORF">FAZ19_02515</name>
</gene>
<dbReference type="GO" id="GO:0008061">
    <property type="term" value="F:chitin binding"/>
    <property type="evidence" value="ECO:0007669"/>
    <property type="project" value="InterPro"/>
</dbReference>
<dbReference type="Gene3D" id="3.20.20.80">
    <property type="entry name" value="Glycosidases"/>
    <property type="match status" value="1"/>
</dbReference>
<evidence type="ECO:0000256" key="6">
    <source>
        <dbReference type="RuleBase" id="RU004453"/>
    </source>
</evidence>
<evidence type="ECO:0000259" key="7">
    <source>
        <dbReference type="PROSITE" id="PS51910"/>
    </source>
</evidence>
<dbReference type="OrthoDB" id="9775889at2"/>
<dbReference type="PANTHER" id="PTHR11177">
    <property type="entry name" value="CHITINASE"/>
    <property type="match status" value="1"/>
</dbReference>
<organism evidence="8 9">
    <name type="scientific">Sphingobacterium alkalisoli</name>
    <dbReference type="NCBI Taxonomy" id="1874115"/>
    <lineage>
        <taxon>Bacteria</taxon>
        <taxon>Pseudomonadati</taxon>
        <taxon>Bacteroidota</taxon>
        <taxon>Sphingobacteriia</taxon>
        <taxon>Sphingobacteriales</taxon>
        <taxon>Sphingobacteriaceae</taxon>
        <taxon>Sphingobacterium</taxon>
    </lineage>
</organism>
<dbReference type="GO" id="GO:0006032">
    <property type="term" value="P:chitin catabolic process"/>
    <property type="evidence" value="ECO:0007669"/>
    <property type="project" value="TreeGrafter"/>
</dbReference>
<dbReference type="Proteomes" id="UP000309872">
    <property type="component" value="Unassembled WGS sequence"/>
</dbReference>
<dbReference type="PROSITE" id="PS51910">
    <property type="entry name" value="GH18_2"/>
    <property type="match status" value="1"/>
</dbReference>
<evidence type="ECO:0000313" key="9">
    <source>
        <dbReference type="Proteomes" id="UP000309872"/>
    </source>
</evidence>
<dbReference type="EC" id="3.2.1.14" evidence="2"/>
<feature type="domain" description="GH18" evidence="7">
    <location>
        <begin position="48"/>
        <end position="342"/>
    </location>
</feature>
<dbReference type="GO" id="GO:0008843">
    <property type="term" value="F:endochitinase activity"/>
    <property type="evidence" value="ECO:0007669"/>
    <property type="project" value="UniProtKB-EC"/>
</dbReference>
<keyword evidence="4 5" id="KW-0326">Glycosidase</keyword>
<dbReference type="InterPro" id="IPR050314">
    <property type="entry name" value="Glycosyl_Hydrlase_18"/>
</dbReference>
<dbReference type="SUPFAM" id="SSF51445">
    <property type="entry name" value="(Trans)glycosidases"/>
    <property type="match status" value="1"/>
</dbReference>
<evidence type="ECO:0000256" key="3">
    <source>
        <dbReference type="ARBA" id="ARBA00022801"/>
    </source>
</evidence>